<dbReference type="Gene3D" id="1.10.287.70">
    <property type="match status" value="1"/>
</dbReference>
<sequence length="443" mass="49178">MGLLHFMFCFGKCIPEDIKVLTRPVKTNVLLLFCVVVYAVGGGFVFLNLEYTAAKQAKLEVRTTISQCIDRIISDSSLEIVKEQTSEMIVRECFPDDSDIRTQWSWTVATLYGFGILTTLGYGRIEPVTTKGRLFCVVFGIIGIPVMMLTLANLGKYINESGPKLRKKLKQLKAFMAARTSSLSQLNQSYDGQDADDDDDSGVEINPAVILVLLLGYVIVGATFLPLLNGRFDFANGIYYTFLCLSAIEFGVLVPENIDYLPITLLYICAGLALTSITIEFGADYVKKFHYIGRKISKCRAVRVWFGGKTLQVNDLLHAVGKNWGVDEDAMNDINLEEVVDVAVKVKEGKLPPGTYVRRAVHGIWPPELVPILLKDGGVPVFADDPESIARQNSMFACAPPLFATEESLKNIRRAPIKSPFFIPPIISTKMQENHAVIPFIDR</sequence>
<dbReference type="Proteomes" id="UP000887566">
    <property type="component" value="Unplaced"/>
</dbReference>
<accession>A0A914WQ91</accession>
<evidence type="ECO:0000256" key="9">
    <source>
        <dbReference type="SAM" id="Phobius"/>
    </source>
</evidence>
<keyword evidence="11" id="KW-1185">Reference proteome</keyword>
<evidence type="ECO:0000256" key="2">
    <source>
        <dbReference type="ARBA" id="ARBA00022448"/>
    </source>
</evidence>
<dbReference type="GO" id="GO:0005886">
    <property type="term" value="C:plasma membrane"/>
    <property type="evidence" value="ECO:0007669"/>
    <property type="project" value="TreeGrafter"/>
</dbReference>
<dbReference type="GO" id="GO:0015271">
    <property type="term" value="F:outward rectifier potassium channel activity"/>
    <property type="evidence" value="ECO:0007669"/>
    <property type="project" value="TreeGrafter"/>
</dbReference>
<dbReference type="Pfam" id="PF07885">
    <property type="entry name" value="Ion_trans_2"/>
    <property type="match status" value="2"/>
</dbReference>
<reference evidence="12" key="1">
    <citation type="submission" date="2022-11" db="UniProtKB">
        <authorList>
            <consortium name="WormBaseParasite"/>
        </authorList>
    </citation>
    <scope>IDENTIFICATION</scope>
</reference>
<dbReference type="SUPFAM" id="SSF81324">
    <property type="entry name" value="Voltage-gated potassium channels"/>
    <property type="match status" value="2"/>
</dbReference>
<feature type="transmembrane region" description="Helical" evidence="9">
    <location>
        <begin position="29"/>
        <end position="49"/>
    </location>
</feature>
<keyword evidence="7 8" id="KW-0407">Ion channel</keyword>
<evidence type="ECO:0000259" key="10">
    <source>
        <dbReference type="Pfam" id="PF07885"/>
    </source>
</evidence>
<keyword evidence="2 8" id="KW-0813">Transport</keyword>
<evidence type="ECO:0000313" key="12">
    <source>
        <dbReference type="WBParaSite" id="PSAMB.scaffold4888size13235.g25387.t1"/>
    </source>
</evidence>
<name>A0A914WQ91_9BILA</name>
<feature type="transmembrane region" description="Helical" evidence="9">
    <location>
        <begin position="205"/>
        <end position="225"/>
    </location>
</feature>
<evidence type="ECO:0000256" key="6">
    <source>
        <dbReference type="ARBA" id="ARBA00023136"/>
    </source>
</evidence>
<dbReference type="InterPro" id="IPR013099">
    <property type="entry name" value="K_chnl_dom"/>
</dbReference>
<dbReference type="PANTHER" id="PTHR11003">
    <property type="entry name" value="POTASSIUM CHANNEL, SUBFAMILY K"/>
    <property type="match status" value="1"/>
</dbReference>
<evidence type="ECO:0000313" key="11">
    <source>
        <dbReference type="Proteomes" id="UP000887566"/>
    </source>
</evidence>
<evidence type="ECO:0000256" key="5">
    <source>
        <dbReference type="ARBA" id="ARBA00023065"/>
    </source>
</evidence>
<keyword evidence="4 9" id="KW-1133">Transmembrane helix</keyword>
<dbReference type="GO" id="GO:0022841">
    <property type="term" value="F:potassium ion leak channel activity"/>
    <property type="evidence" value="ECO:0007669"/>
    <property type="project" value="TreeGrafter"/>
</dbReference>
<comment type="subcellular location">
    <subcellularLocation>
        <location evidence="1">Membrane</location>
        <topology evidence="1">Multi-pass membrane protein</topology>
    </subcellularLocation>
</comment>
<evidence type="ECO:0000256" key="7">
    <source>
        <dbReference type="ARBA" id="ARBA00023303"/>
    </source>
</evidence>
<evidence type="ECO:0000256" key="1">
    <source>
        <dbReference type="ARBA" id="ARBA00004141"/>
    </source>
</evidence>
<feature type="transmembrane region" description="Helical" evidence="9">
    <location>
        <begin position="260"/>
        <end position="286"/>
    </location>
</feature>
<keyword evidence="5 8" id="KW-0406">Ion transport</keyword>
<dbReference type="PRINTS" id="PR01333">
    <property type="entry name" value="2POREKCHANEL"/>
</dbReference>
<dbReference type="PANTHER" id="PTHR11003:SF93">
    <property type="entry name" value="POTASSIUM CHANNEL DOMAIN-CONTAINING PROTEIN"/>
    <property type="match status" value="1"/>
</dbReference>
<feature type="transmembrane region" description="Helical" evidence="9">
    <location>
        <begin position="134"/>
        <end position="155"/>
    </location>
</feature>
<dbReference type="InterPro" id="IPR003280">
    <property type="entry name" value="2pore_dom_K_chnl"/>
</dbReference>
<protein>
    <submittedName>
        <fullName evidence="12">Potassium channel domain-containing protein</fullName>
    </submittedName>
</protein>
<feature type="domain" description="Potassium channel" evidence="10">
    <location>
        <begin position="214"/>
        <end position="286"/>
    </location>
</feature>
<dbReference type="AlphaFoldDB" id="A0A914WQ91"/>
<proteinExistence type="inferred from homology"/>
<keyword evidence="6 9" id="KW-0472">Membrane</keyword>
<feature type="transmembrane region" description="Helical" evidence="9">
    <location>
        <begin position="104"/>
        <end position="122"/>
    </location>
</feature>
<comment type="similarity">
    <text evidence="8">Belongs to the two pore domain potassium channel (TC 1.A.1.8) family.</text>
</comment>
<dbReference type="WBParaSite" id="PSAMB.scaffold4888size13235.g25387.t1">
    <property type="protein sequence ID" value="PSAMB.scaffold4888size13235.g25387.t1"/>
    <property type="gene ID" value="PSAMB.scaffold4888size13235.g25387"/>
</dbReference>
<feature type="transmembrane region" description="Helical" evidence="9">
    <location>
        <begin position="237"/>
        <end position="254"/>
    </location>
</feature>
<evidence type="ECO:0000256" key="4">
    <source>
        <dbReference type="ARBA" id="ARBA00022989"/>
    </source>
</evidence>
<keyword evidence="3 8" id="KW-0812">Transmembrane</keyword>
<organism evidence="11 12">
    <name type="scientific">Plectus sambesii</name>
    <dbReference type="NCBI Taxonomy" id="2011161"/>
    <lineage>
        <taxon>Eukaryota</taxon>
        <taxon>Metazoa</taxon>
        <taxon>Ecdysozoa</taxon>
        <taxon>Nematoda</taxon>
        <taxon>Chromadorea</taxon>
        <taxon>Plectida</taxon>
        <taxon>Plectina</taxon>
        <taxon>Plectoidea</taxon>
        <taxon>Plectidae</taxon>
        <taxon>Plectus</taxon>
    </lineage>
</organism>
<dbReference type="GO" id="GO:0030322">
    <property type="term" value="P:stabilization of membrane potential"/>
    <property type="evidence" value="ECO:0007669"/>
    <property type="project" value="TreeGrafter"/>
</dbReference>
<evidence type="ECO:0000256" key="8">
    <source>
        <dbReference type="RuleBase" id="RU003857"/>
    </source>
</evidence>
<feature type="domain" description="Potassium channel" evidence="10">
    <location>
        <begin position="98"/>
        <end position="158"/>
    </location>
</feature>
<evidence type="ECO:0000256" key="3">
    <source>
        <dbReference type="ARBA" id="ARBA00022692"/>
    </source>
</evidence>